<dbReference type="EC" id="3.2.1.23" evidence="5 10"/>
<dbReference type="SUPFAM" id="SSF74650">
    <property type="entry name" value="Galactose mutarotase-like"/>
    <property type="match status" value="1"/>
</dbReference>
<dbReference type="Pfam" id="PF02836">
    <property type="entry name" value="Glyco_hydro_2_C"/>
    <property type="match status" value="1"/>
</dbReference>
<name>A0A238V9D3_9FLAO</name>
<comment type="catalytic activity">
    <reaction evidence="1 10">
        <text>Hydrolysis of terminal non-reducing beta-D-galactose residues in beta-D-galactosides.</text>
        <dbReference type="EC" id="3.2.1.23"/>
    </reaction>
</comment>
<dbReference type="InterPro" id="IPR023230">
    <property type="entry name" value="Glyco_hydro_2_CS"/>
</dbReference>
<dbReference type="Pfam" id="PF02837">
    <property type="entry name" value="Glyco_hydro_2_N"/>
    <property type="match status" value="1"/>
</dbReference>
<evidence type="ECO:0000256" key="1">
    <source>
        <dbReference type="ARBA" id="ARBA00001412"/>
    </source>
</evidence>
<keyword evidence="14" id="KW-1185">Reference proteome</keyword>
<accession>A0A238V9D3</accession>
<evidence type="ECO:0000259" key="12">
    <source>
        <dbReference type="SMART" id="SM01038"/>
    </source>
</evidence>
<dbReference type="InterPro" id="IPR008979">
    <property type="entry name" value="Galactose-bd-like_sf"/>
</dbReference>
<evidence type="ECO:0000256" key="2">
    <source>
        <dbReference type="ARBA" id="ARBA00001913"/>
    </source>
</evidence>
<dbReference type="InterPro" id="IPR004199">
    <property type="entry name" value="B-gal_small/dom_5"/>
</dbReference>
<dbReference type="SMART" id="SM01038">
    <property type="entry name" value="Bgal_small_N"/>
    <property type="match status" value="1"/>
</dbReference>
<dbReference type="InterPro" id="IPR014718">
    <property type="entry name" value="GH-type_carb-bd"/>
</dbReference>
<gene>
    <name evidence="13" type="ORF">SAMN04488111_0151</name>
</gene>
<comment type="similarity">
    <text evidence="3 10">Belongs to the glycosyl hydrolase 2 family.</text>
</comment>
<dbReference type="RefSeq" id="WP_089376526.1">
    <property type="nucleotide sequence ID" value="NZ_FZNX01000001.1"/>
</dbReference>
<dbReference type="EMBL" id="FZNX01000001">
    <property type="protein sequence ID" value="SNR31042.1"/>
    <property type="molecule type" value="Genomic_DNA"/>
</dbReference>
<protein>
    <recommendedName>
        <fullName evidence="5 10">Beta-galactosidase</fullName>
        <ecNumber evidence="5 10">3.2.1.23</ecNumber>
    </recommendedName>
    <alternativeName>
        <fullName evidence="9 10">Lactase</fullName>
    </alternativeName>
</protein>
<dbReference type="InterPro" id="IPR011013">
    <property type="entry name" value="Gal_mutarotase_sf_dom"/>
</dbReference>
<feature type="chain" id="PRO_5012263473" description="Beta-galactosidase" evidence="11">
    <location>
        <begin position="24"/>
        <end position="1047"/>
    </location>
</feature>
<dbReference type="OrthoDB" id="9801077at2"/>
<dbReference type="InterPro" id="IPR013783">
    <property type="entry name" value="Ig-like_fold"/>
</dbReference>
<dbReference type="PRINTS" id="PR00132">
    <property type="entry name" value="GLHYDRLASE2"/>
</dbReference>
<dbReference type="GO" id="GO:0009341">
    <property type="term" value="C:beta-galactosidase complex"/>
    <property type="evidence" value="ECO:0007669"/>
    <property type="project" value="InterPro"/>
</dbReference>
<dbReference type="GO" id="GO:0004565">
    <property type="term" value="F:beta-galactosidase activity"/>
    <property type="evidence" value="ECO:0007669"/>
    <property type="project" value="UniProtKB-EC"/>
</dbReference>
<evidence type="ECO:0000256" key="7">
    <source>
        <dbReference type="ARBA" id="ARBA00022837"/>
    </source>
</evidence>
<dbReference type="Proteomes" id="UP000198412">
    <property type="component" value="Unassembled WGS sequence"/>
</dbReference>
<evidence type="ECO:0000256" key="8">
    <source>
        <dbReference type="ARBA" id="ARBA00023295"/>
    </source>
</evidence>
<organism evidence="13 14">
    <name type="scientific">Lutibacter flavus</name>
    <dbReference type="NCBI Taxonomy" id="691689"/>
    <lineage>
        <taxon>Bacteria</taxon>
        <taxon>Pseudomonadati</taxon>
        <taxon>Bacteroidota</taxon>
        <taxon>Flavobacteriia</taxon>
        <taxon>Flavobacteriales</taxon>
        <taxon>Flavobacteriaceae</taxon>
        <taxon>Lutibacter</taxon>
    </lineage>
</organism>
<dbReference type="InterPro" id="IPR006101">
    <property type="entry name" value="Glyco_hydro_2"/>
</dbReference>
<comment type="subunit">
    <text evidence="4">Monomer.</text>
</comment>
<reference evidence="14" key="1">
    <citation type="submission" date="2017-06" db="EMBL/GenBank/DDBJ databases">
        <authorList>
            <person name="Varghese N."/>
            <person name="Submissions S."/>
        </authorList>
    </citation>
    <scope>NUCLEOTIDE SEQUENCE [LARGE SCALE GENOMIC DNA]</scope>
    <source>
        <strain evidence="14">DSM 27993</strain>
    </source>
</reference>
<dbReference type="PANTHER" id="PTHR46323:SF2">
    <property type="entry name" value="BETA-GALACTOSIDASE"/>
    <property type="match status" value="1"/>
</dbReference>
<dbReference type="AlphaFoldDB" id="A0A238V9D3"/>
<evidence type="ECO:0000256" key="6">
    <source>
        <dbReference type="ARBA" id="ARBA00022801"/>
    </source>
</evidence>
<keyword evidence="8 10" id="KW-0326">Glycosidase</keyword>
<dbReference type="GO" id="GO:0030246">
    <property type="term" value="F:carbohydrate binding"/>
    <property type="evidence" value="ECO:0007669"/>
    <property type="project" value="InterPro"/>
</dbReference>
<comment type="cofactor">
    <cofactor evidence="2">
        <name>Ca(2+)</name>
        <dbReference type="ChEBI" id="CHEBI:29108"/>
    </cofactor>
</comment>
<evidence type="ECO:0000256" key="11">
    <source>
        <dbReference type="SAM" id="SignalP"/>
    </source>
</evidence>
<dbReference type="SUPFAM" id="SSF49303">
    <property type="entry name" value="beta-Galactosidase/glucuronidase domain"/>
    <property type="match status" value="2"/>
</dbReference>
<evidence type="ECO:0000256" key="4">
    <source>
        <dbReference type="ARBA" id="ARBA00011245"/>
    </source>
</evidence>
<dbReference type="Gene3D" id="2.60.120.260">
    <property type="entry name" value="Galactose-binding domain-like"/>
    <property type="match status" value="1"/>
</dbReference>
<keyword evidence="11" id="KW-0732">Signal</keyword>
<dbReference type="Gene3D" id="3.20.20.80">
    <property type="entry name" value="Glycosidases"/>
    <property type="match status" value="1"/>
</dbReference>
<evidence type="ECO:0000256" key="3">
    <source>
        <dbReference type="ARBA" id="ARBA00007401"/>
    </source>
</evidence>
<proteinExistence type="inferred from homology"/>
<dbReference type="Pfam" id="PF00703">
    <property type="entry name" value="Glyco_hydro_2"/>
    <property type="match status" value="1"/>
</dbReference>
<dbReference type="InterPro" id="IPR032312">
    <property type="entry name" value="LacZ_4"/>
</dbReference>
<dbReference type="PROSITE" id="PS00719">
    <property type="entry name" value="GLYCOSYL_HYDROL_F2_1"/>
    <property type="match status" value="1"/>
</dbReference>
<feature type="signal peptide" evidence="11">
    <location>
        <begin position="1"/>
        <end position="23"/>
    </location>
</feature>
<evidence type="ECO:0000256" key="10">
    <source>
        <dbReference type="RuleBase" id="RU361154"/>
    </source>
</evidence>
<feature type="domain" description="Beta galactosidase small chain/" evidence="12">
    <location>
        <begin position="766"/>
        <end position="1043"/>
    </location>
</feature>
<dbReference type="InterPro" id="IPR017853">
    <property type="entry name" value="GH"/>
</dbReference>
<evidence type="ECO:0000313" key="13">
    <source>
        <dbReference type="EMBL" id="SNR31042.1"/>
    </source>
</evidence>
<dbReference type="InterPro" id="IPR006103">
    <property type="entry name" value="Glyco_hydro_2_cat"/>
</dbReference>
<keyword evidence="7" id="KW-0106">Calcium</keyword>
<dbReference type="InterPro" id="IPR050347">
    <property type="entry name" value="Bact_Beta-galactosidase"/>
</dbReference>
<dbReference type="InterPro" id="IPR036156">
    <property type="entry name" value="Beta-gal/glucu_dom_sf"/>
</dbReference>
<dbReference type="FunFam" id="3.20.20.80:FF:000121">
    <property type="entry name" value="Beta-galactosidase"/>
    <property type="match status" value="1"/>
</dbReference>
<dbReference type="InterPro" id="IPR006104">
    <property type="entry name" value="Glyco_hydro_2_N"/>
</dbReference>
<sequence length="1047" mass="122010">MKNLVLKIILTLTVLFTFNFSFSQNEKPNWLDETKNEENREPMHSSYFVYENEKLALQNDWTKSNNYISLNGNCKFKWVEKPTDLPKDFFETNYNDSTWDTFKIPANWEVNGYGYPIYTNIPYEFNNLIPINPPKVPTEYNPTGVYRKTVTVGENWLKNDVYLNIGAAKSNLKVWVNGTYVGYGEDSKLPQEFKINDYIRKGKNTIVLKLMRWNDGSYLECQDFWRISGITRDCYLYARNKTHLKNIEIIPDLDDNYINGKLKITTSFSTEKKTKFKVKFQLKDGKTILIEKISKLNDLIENPIIEFSVNNPKKWSAEIPNLYKLSYTLTDSKGNIIEVIHKNIGFRKVEIKDGHLLVNGKAIYIKGVNRHETDPITGQTISKEAMEKDIKVLKEFNFNAVRTSHYPNDPYFYELCDKYGMYVVDEANIESHGIGYDTDKTLGNKPSWELAHLQRMQRMIERDINHPSIIIWSMGNEAGNGYNFYRGYLWMKNSDSSRPVQYERAHLNYHSLDFDWNSDIIDPMYASPEMMVSYAEKNKTQTRPFIQCEYAHAMGNSIGNFKDYWDITRKYHNFQGGFIWDMVDQSLLKIKEDGTKIFAYGGDYGPKDVPSDNNFLNNGVFSPDRKPNPHAFEVKKVQQNIWTSWAAKENRDIEVFNEFFFKNLDNVFLNWELLIDGEKFTEGIIENLDIKPQEKKTFKLNFQLPKSNFKEALVNFSYRLKAKEPFLAKDHEIASNQLKLVDNWSSSIKVTGKETIKTSKKENSLIFTSNESELIFNTKTGFINSYSHNNKPIIKNGFELKPNFWRSPTDNDMGASLQTKLRAWKNAVDSISLKEFTHKIDANNKLFAKATYRLPQVFADLIINYEFSSTCELLVHQEIKIDEDAVVPMLPRFGMELVLPKDFNNIKYYGRGPHENYIDRNFCTNVGVFEQTVSEQYFPYIRPQETGNKTDIRWYSLLNDTQKITFEGSTLLEITALHYLNEDLDDGLEKNQRHAGEISERDLTRVAIDFKQMGLGSVNSWGAWPLEPYRLTDKNYSLKFKITPTSN</sequence>
<dbReference type="Gene3D" id="2.60.40.10">
    <property type="entry name" value="Immunoglobulins"/>
    <property type="match status" value="2"/>
</dbReference>
<dbReference type="PANTHER" id="PTHR46323">
    <property type="entry name" value="BETA-GALACTOSIDASE"/>
    <property type="match status" value="1"/>
</dbReference>
<dbReference type="SUPFAM" id="SSF51445">
    <property type="entry name" value="(Trans)glycosidases"/>
    <property type="match status" value="1"/>
</dbReference>
<dbReference type="SUPFAM" id="SSF49785">
    <property type="entry name" value="Galactose-binding domain-like"/>
    <property type="match status" value="1"/>
</dbReference>
<evidence type="ECO:0000256" key="9">
    <source>
        <dbReference type="ARBA" id="ARBA00032230"/>
    </source>
</evidence>
<keyword evidence="6 10" id="KW-0378">Hydrolase</keyword>
<dbReference type="Pfam" id="PF02929">
    <property type="entry name" value="Bgal_small_N"/>
    <property type="match status" value="1"/>
</dbReference>
<dbReference type="Pfam" id="PF16353">
    <property type="entry name" value="LacZ_4"/>
    <property type="match status" value="1"/>
</dbReference>
<evidence type="ECO:0000313" key="14">
    <source>
        <dbReference type="Proteomes" id="UP000198412"/>
    </source>
</evidence>
<evidence type="ECO:0000256" key="5">
    <source>
        <dbReference type="ARBA" id="ARBA00012756"/>
    </source>
</evidence>
<dbReference type="InterPro" id="IPR006102">
    <property type="entry name" value="Ig-like_GH2"/>
</dbReference>
<dbReference type="GO" id="GO:0005990">
    <property type="term" value="P:lactose catabolic process"/>
    <property type="evidence" value="ECO:0007669"/>
    <property type="project" value="TreeGrafter"/>
</dbReference>
<dbReference type="Gene3D" id="2.70.98.10">
    <property type="match status" value="1"/>
</dbReference>